<dbReference type="Proteomes" id="UP001237642">
    <property type="component" value="Unassembled WGS sequence"/>
</dbReference>
<accession>A0AAD8JFA0</accession>
<comment type="caution">
    <text evidence="2">The sequence shown here is derived from an EMBL/GenBank/DDBJ whole genome shotgun (WGS) entry which is preliminary data.</text>
</comment>
<feature type="compositionally biased region" description="Low complexity" evidence="1">
    <location>
        <begin position="196"/>
        <end position="212"/>
    </location>
</feature>
<feature type="compositionally biased region" description="Low complexity" evidence="1">
    <location>
        <begin position="157"/>
        <end position="167"/>
    </location>
</feature>
<evidence type="ECO:0000313" key="3">
    <source>
        <dbReference type="Proteomes" id="UP001237642"/>
    </source>
</evidence>
<name>A0AAD8JFA0_9APIA</name>
<keyword evidence="3" id="KW-1185">Reference proteome</keyword>
<sequence>MYQKGDTNQNIPPKKGDTNQNMICEIRNSRGTFYCWGAGNRKLDLLNCENGGFEGSERGKLIDNQRSTWSKKRSSLPIVVLHYRNGRRAEADKKRKEVASEEGNGGDEMVVGEEGNGGNEMTGEEENVSNLDDIELAKTRGKKGKKPTKKAAKKPPTKTQSKTSSFKSNIPPPISPQTAFKSLTVRRSPRFSPVPNTSQNDSTIITSSISDQGLFRRKIPRTTAKRKGLLYSSFQKQGNGSEDNVTENVDTDEGEREYAKRQKGKRKVDEFGEPNDRKKIVKRKVDFDDSENENVFDDVLDDVPDDVLLDEDDEYYQMPKVKDMWKADKWHDFIDQDDDDEYYQRPSKWADDWAFVVLRKKPEFVGLPLPALTTK</sequence>
<feature type="compositionally biased region" description="Basic residues" evidence="1">
    <location>
        <begin position="215"/>
        <end position="228"/>
    </location>
</feature>
<feature type="compositionally biased region" description="Basic residues" evidence="1">
    <location>
        <begin position="139"/>
        <end position="156"/>
    </location>
</feature>
<evidence type="ECO:0000313" key="2">
    <source>
        <dbReference type="EMBL" id="KAK1403282.1"/>
    </source>
</evidence>
<protein>
    <submittedName>
        <fullName evidence="2">Uncharacterized protein</fullName>
    </submittedName>
</protein>
<reference evidence="2" key="2">
    <citation type="submission" date="2023-05" db="EMBL/GenBank/DDBJ databases">
        <authorList>
            <person name="Schelkunov M.I."/>
        </authorList>
    </citation>
    <scope>NUCLEOTIDE SEQUENCE</scope>
    <source>
        <strain evidence="2">Hsosn_3</strain>
        <tissue evidence="2">Leaf</tissue>
    </source>
</reference>
<reference evidence="2" key="1">
    <citation type="submission" date="2023-02" db="EMBL/GenBank/DDBJ databases">
        <title>Genome of toxic invasive species Heracleum sosnowskyi carries increased number of genes despite the absence of recent whole-genome duplications.</title>
        <authorList>
            <person name="Schelkunov M."/>
            <person name="Shtratnikova V."/>
            <person name="Makarenko M."/>
            <person name="Klepikova A."/>
            <person name="Omelchenko D."/>
            <person name="Novikova G."/>
            <person name="Obukhova E."/>
            <person name="Bogdanov V."/>
            <person name="Penin A."/>
            <person name="Logacheva M."/>
        </authorList>
    </citation>
    <scope>NUCLEOTIDE SEQUENCE</scope>
    <source>
        <strain evidence="2">Hsosn_3</strain>
        <tissue evidence="2">Leaf</tissue>
    </source>
</reference>
<feature type="compositionally biased region" description="Basic and acidic residues" evidence="1">
    <location>
        <begin position="88"/>
        <end position="99"/>
    </location>
</feature>
<feature type="compositionally biased region" description="Polar residues" evidence="1">
    <location>
        <begin position="232"/>
        <end position="248"/>
    </location>
</feature>
<organism evidence="2 3">
    <name type="scientific">Heracleum sosnowskyi</name>
    <dbReference type="NCBI Taxonomy" id="360622"/>
    <lineage>
        <taxon>Eukaryota</taxon>
        <taxon>Viridiplantae</taxon>
        <taxon>Streptophyta</taxon>
        <taxon>Embryophyta</taxon>
        <taxon>Tracheophyta</taxon>
        <taxon>Spermatophyta</taxon>
        <taxon>Magnoliopsida</taxon>
        <taxon>eudicotyledons</taxon>
        <taxon>Gunneridae</taxon>
        <taxon>Pentapetalae</taxon>
        <taxon>asterids</taxon>
        <taxon>campanulids</taxon>
        <taxon>Apiales</taxon>
        <taxon>Apiaceae</taxon>
        <taxon>Apioideae</taxon>
        <taxon>apioid superclade</taxon>
        <taxon>Tordylieae</taxon>
        <taxon>Tordyliinae</taxon>
        <taxon>Heracleum</taxon>
    </lineage>
</organism>
<dbReference type="AlphaFoldDB" id="A0AAD8JFA0"/>
<feature type="region of interest" description="Disordered" evidence="1">
    <location>
        <begin position="88"/>
        <end position="272"/>
    </location>
</feature>
<dbReference type="EMBL" id="JAUIZM010000001">
    <property type="protein sequence ID" value="KAK1403282.1"/>
    <property type="molecule type" value="Genomic_DNA"/>
</dbReference>
<gene>
    <name evidence="2" type="ORF">POM88_002887</name>
</gene>
<evidence type="ECO:0000256" key="1">
    <source>
        <dbReference type="SAM" id="MobiDB-lite"/>
    </source>
</evidence>
<proteinExistence type="predicted"/>